<evidence type="ECO:0000313" key="1">
    <source>
        <dbReference type="EMBL" id="PWQ94580.1"/>
    </source>
</evidence>
<dbReference type="EMBL" id="QGKL01000039">
    <property type="protein sequence ID" value="PWQ94580.1"/>
    <property type="molecule type" value="Genomic_DNA"/>
</dbReference>
<dbReference type="SUPFAM" id="SSF103032">
    <property type="entry name" value="Hypothetical protein YwqG"/>
    <property type="match status" value="1"/>
</dbReference>
<dbReference type="Pfam" id="PF09234">
    <property type="entry name" value="DUF1963"/>
    <property type="match status" value="1"/>
</dbReference>
<dbReference type="OrthoDB" id="5351532at2"/>
<dbReference type="PANTHER" id="PTHR36436:SF6">
    <property type="entry name" value="SLL5081 PROTEIN"/>
    <property type="match status" value="1"/>
</dbReference>
<dbReference type="InterPro" id="IPR015315">
    <property type="entry name" value="DUF1963"/>
</dbReference>
<sequence length="256" mass="29006">MTKIFDIFKNKSDTPPELWSEVEPLVAPYKKETWVPATTKGSTSYLASKFSGIPALLKGEEWPCCGSCKKPMQLFVQLNSNNLPDSVKGIFGDGLLQAFYCTNSEDECDEICESYFPFSKATSARLISLDESELVEHTGNLVEETFPEKQITDWEAQDDYPNWEELEDLGVKLTEEHVSVMREMGFPREKDKLLGWPNWIQGVEYPSCPECNKAMKLVFQIDSEDNLPFMFGDAGCAHITQCEEHKEQLTIAWACG</sequence>
<evidence type="ECO:0000313" key="2">
    <source>
        <dbReference type="Proteomes" id="UP000245506"/>
    </source>
</evidence>
<name>A0A317CE56_9GAMM</name>
<dbReference type="PANTHER" id="PTHR36436">
    <property type="entry name" value="SLL5081 PROTEIN"/>
    <property type="match status" value="1"/>
</dbReference>
<protein>
    <recommendedName>
        <fullName evidence="3">DUF1963 domain-containing protein</fullName>
    </recommendedName>
</protein>
<organism evidence="1 2">
    <name type="scientific">Leucothrix arctica</name>
    <dbReference type="NCBI Taxonomy" id="1481894"/>
    <lineage>
        <taxon>Bacteria</taxon>
        <taxon>Pseudomonadati</taxon>
        <taxon>Pseudomonadota</taxon>
        <taxon>Gammaproteobacteria</taxon>
        <taxon>Thiotrichales</taxon>
        <taxon>Thiotrichaceae</taxon>
        <taxon>Leucothrix</taxon>
    </lineage>
</organism>
<dbReference type="AlphaFoldDB" id="A0A317CE56"/>
<dbReference type="Gene3D" id="2.30.320.10">
    <property type="entry name" value="YwqG-like"/>
    <property type="match status" value="1"/>
</dbReference>
<reference evidence="1 2" key="1">
    <citation type="submission" date="2018-05" db="EMBL/GenBank/DDBJ databases">
        <title>Leucothrix arctica sp. nov., isolated from Arctic seawater.</title>
        <authorList>
            <person name="Choi A."/>
            <person name="Baek K."/>
        </authorList>
    </citation>
    <scope>NUCLEOTIDE SEQUENCE [LARGE SCALE GENOMIC DNA]</scope>
    <source>
        <strain evidence="1 2">IMCC9719</strain>
    </source>
</reference>
<comment type="caution">
    <text evidence="1">The sequence shown here is derived from an EMBL/GenBank/DDBJ whole genome shotgun (WGS) entry which is preliminary data.</text>
</comment>
<proteinExistence type="predicted"/>
<accession>A0A317CE56</accession>
<dbReference type="RefSeq" id="WP_109824229.1">
    <property type="nucleotide sequence ID" value="NZ_QGKL01000039.1"/>
</dbReference>
<dbReference type="InterPro" id="IPR035948">
    <property type="entry name" value="YwqG-like_sf"/>
</dbReference>
<keyword evidence="2" id="KW-1185">Reference proteome</keyword>
<gene>
    <name evidence="1" type="ORF">DKT75_14890</name>
</gene>
<dbReference type="Proteomes" id="UP000245506">
    <property type="component" value="Unassembled WGS sequence"/>
</dbReference>
<evidence type="ECO:0008006" key="3">
    <source>
        <dbReference type="Google" id="ProtNLM"/>
    </source>
</evidence>